<reference evidence="1" key="1">
    <citation type="submission" date="2022-07" db="EMBL/GenBank/DDBJ databases">
        <title>Phylogenomic reconstructions and comparative analyses of Kickxellomycotina fungi.</title>
        <authorList>
            <person name="Reynolds N.K."/>
            <person name="Stajich J.E."/>
            <person name="Barry K."/>
            <person name="Grigoriev I.V."/>
            <person name="Crous P."/>
            <person name="Smith M.E."/>
        </authorList>
    </citation>
    <scope>NUCLEOTIDE SEQUENCE</scope>
    <source>
        <strain evidence="1">CBS 190363</strain>
    </source>
</reference>
<name>A0ACC1M4M7_9FUNG</name>
<sequence>MAIRGDRGGTLRRGRTLVRSERGHVMEPMVKKEKRKLTAWVVYSKIITFWAPGFLLAKLGRMPDPNMQQAWREKIALVSLIVLICGAVVYLTIFLPITFCPEKVAQKQSDIFELNGKNGDTNVIGVQGKAYSTAQATWQSKLSFTPIPGQDLTYLFNVPIPDSCKSSSLQNFRAINFNVCAPTSGNSNPCPLGDVTSGIKTNNLKSMNDRPIGYDWSDVKNGFFVINGHVLNMTPYLLAVGSKPSTDMLDEAIFAAANKGLVDASLLFQRTPDMKAATQCLIDRFLAGELAKDTPGCFAVNLFNYAALAVIGGIVLTRFIMAVIFQYFLSWQLVRRPPRSKVRPLSYNAAAPWNGKKPQTGGATANLGKGEDDELFTVMLVTCYSEGEDSIRGTCDSLCNTDFSDARKVLFIVADGIITGHGNDRSTPDICVGLIEQEESFKDPQPCSYLAVAAGSKQHNMAKVYCGYYRVGNRRTPTLVIVKCGAPTEQTAAKPGNRGKRDSQMILMNFFSRVIYNDRMAPLDYDLFRKMHHLTNQTPDIFEIVLMVDADTKVYPDSLRLLVNCMHNDKLIMGLCGETKIANKRDSWVTAIQVFEYYISHHLSKAFESVFGGVTCLPGCFCMYRLKAPKDNGWVPILTKPEICQEYSQNVVETLHERNLLLLGEDRFLTTLMLRNFPGRKMMFMPQAICKTVVPDEFKVLLSQRRRWINSTVHNLMELVLVRNLCGAFCLSMQFSIFLDLVGTVALPVAIVLTYILIVRACMTTYNSVSAYLPLAMLIMVLFLPAVLIFITTRKWIYVAWMFVYLLALPIWNLVLPTYAYWHFDDFSWGETRKVSGEGKDKGHGDEGGSFDASTVPMKRWEDYERKRLRSIKRKERKEIDDSSSYQLPLVDDSANAGLLKNSVEDSMYYESHPGYSFLGDSSTASMNDSSNATLGNNYRGQPAMVSHRQQQQQQHYEMQSYPPGAAQADSYYSQGQPGLQYNAYEDYGAQQQQQHPAAGGGDGGLQYAAYDDYSESQQQMDYGQQGAYSSQQQPQQQQPSRQRPGGPRDYR</sequence>
<comment type="caution">
    <text evidence="1">The sequence shown here is derived from an EMBL/GenBank/DDBJ whole genome shotgun (WGS) entry which is preliminary data.</text>
</comment>
<accession>A0ACC1M4M7</accession>
<dbReference type="Proteomes" id="UP001139981">
    <property type="component" value="Unassembled WGS sequence"/>
</dbReference>
<evidence type="ECO:0000313" key="2">
    <source>
        <dbReference type="Proteomes" id="UP001139981"/>
    </source>
</evidence>
<organism evidence="1 2">
    <name type="scientific">Coemansia aciculifera</name>
    <dbReference type="NCBI Taxonomy" id="417176"/>
    <lineage>
        <taxon>Eukaryota</taxon>
        <taxon>Fungi</taxon>
        <taxon>Fungi incertae sedis</taxon>
        <taxon>Zoopagomycota</taxon>
        <taxon>Kickxellomycotina</taxon>
        <taxon>Kickxellomycetes</taxon>
        <taxon>Kickxellales</taxon>
        <taxon>Kickxellaceae</taxon>
        <taxon>Coemansia</taxon>
    </lineage>
</organism>
<gene>
    <name evidence="1" type="ORF">IWW38_002635</name>
</gene>
<keyword evidence="2" id="KW-1185">Reference proteome</keyword>
<protein>
    <submittedName>
        <fullName evidence="1">Uncharacterized protein</fullName>
    </submittedName>
</protein>
<dbReference type="EMBL" id="JANBVB010000437">
    <property type="protein sequence ID" value="KAJ2894227.1"/>
    <property type="molecule type" value="Genomic_DNA"/>
</dbReference>
<proteinExistence type="predicted"/>
<evidence type="ECO:0000313" key="1">
    <source>
        <dbReference type="EMBL" id="KAJ2894227.1"/>
    </source>
</evidence>